<gene>
    <name evidence="1" type="ordered locus">Msil_2482</name>
</gene>
<protein>
    <submittedName>
        <fullName evidence="1">Uncharacterized protein</fullName>
    </submittedName>
</protein>
<dbReference type="OrthoDB" id="1421572at2"/>
<dbReference type="PANTHER" id="PTHR13132:SF29">
    <property type="entry name" value="ALPHA-(1,6)-FUCOSYLTRANSFERASE"/>
    <property type="match status" value="1"/>
</dbReference>
<dbReference type="PANTHER" id="PTHR13132">
    <property type="entry name" value="ALPHA- 1,6 -FUCOSYLTRANSFERASE"/>
    <property type="match status" value="1"/>
</dbReference>
<dbReference type="GO" id="GO:0046921">
    <property type="term" value="F:alpha-(1-&gt;6)-fucosyltransferase activity"/>
    <property type="evidence" value="ECO:0007669"/>
    <property type="project" value="TreeGrafter"/>
</dbReference>
<name>B8EM21_METSB</name>
<evidence type="ECO:0000313" key="2">
    <source>
        <dbReference type="Proteomes" id="UP000002257"/>
    </source>
</evidence>
<sequence>MTIALPSLLKIELDRLQFDKTDKFIWIEQIPIGFGGQISRRLLGLKLALALDRKAVFSDVADAPYLQTLEAQDVGAPDIDWSLYELFDPLAPQADAYLRFEYEGASRRLKDHGYIESWARDKIIARFELPADYNVDGEILKWMRLIPSVAAEIESARIRLGISSTTLGVHFRRGDKTVESAYVPAAHFNDAILRVFETWRFESLFLASDSPKAIEEIKTPPGVRVIFDFEEIRYNNANHKMLFRNPALAQQETYTAAKNLALLSACGGVVGQDNAHFATLSAAVVAANFSDKRRILLLHGQVAELESPSLRRYFEVKRTIRKFARACVPDEVRVKLLRFKLF</sequence>
<evidence type="ECO:0000313" key="1">
    <source>
        <dbReference type="EMBL" id="ACK51410.1"/>
    </source>
</evidence>
<organism evidence="1 2">
    <name type="scientific">Methylocella silvestris (strain DSM 15510 / CIP 108128 / LMG 27833 / NCIMB 13906 / BL2)</name>
    <dbReference type="NCBI Taxonomy" id="395965"/>
    <lineage>
        <taxon>Bacteria</taxon>
        <taxon>Pseudomonadati</taxon>
        <taxon>Pseudomonadota</taxon>
        <taxon>Alphaproteobacteria</taxon>
        <taxon>Hyphomicrobiales</taxon>
        <taxon>Beijerinckiaceae</taxon>
        <taxon>Methylocella</taxon>
    </lineage>
</organism>
<dbReference type="GO" id="GO:0006487">
    <property type="term" value="P:protein N-linked glycosylation"/>
    <property type="evidence" value="ECO:0007669"/>
    <property type="project" value="TreeGrafter"/>
</dbReference>
<dbReference type="Gene3D" id="3.40.50.11350">
    <property type="match status" value="1"/>
</dbReference>
<dbReference type="HOGENOM" id="CLU_810891_0_0_5"/>
<dbReference type="Proteomes" id="UP000002257">
    <property type="component" value="Chromosome"/>
</dbReference>
<accession>B8EM21</accession>
<keyword evidence="2" id="KW-1185">Reference proteome</keyword>
<dbReference type="EMBL" id="CP001280">
    <property type="protein sequence ID" value="ACK51410.1"/>
    <property type="molecule type" value="Genomic_DNA"/>
</dbReference>
<dbReference type="KEGG" id="msl:Msil_2482"/>
<dbReference type="AlphaFoldDB" id="B8EM21"/>
<reference evidence="1 2" key="1">
    <citation type="journal article" date="2010" name="J. Bacteriol.">
        <title>Complete genome sequence of the aerobic facultative methanotroph Methylocella silvestris BL2.</title>
        <authorList>
            <person name="Chen Y."/>
            <person name="Crombie A."/>
            <person name="Rahman M.T."/>
            <person name="Dedysh S.N."/>
            <person name="Liesack W."/>
            <person name="Stott M.B."/>
            <person name="Alam M."/>
            <person name="Theisen A.R."/>
            <person name="Murrell J.C."/>
            <person name="Dunfield P.F."/>
        </authorList>
    </citation>
    <scope>NUCLEOTIDE SEQUENCE [LARGE SCALE GENOMIC DNA]</scope>
    <source>
        <strain evidence="2">DSM 15510 / CIP 108128 / LMG 27833 / NCIMB 13906 / BL2</strain>
    </source>
</reference>
<proteinExistence type="predicted"/>
<dbReference type="RefSeq" id="WP_012591479.1">
    <property type="nucleotide sequence ID" value="NC_011666.1"/>
</dbReference>